<name>A0A4Y9ZCB5_9AGAM</name>
<proteinExistence type="predicted"/>
<sequence>MPEVRITYSNDPSHLSVLRCIVAKMLGGDVEDIDAVSARADDRIGKRMCAELPAVAAIIARGAHEFVWLLRMTTTKGKDMSEGPSRLVLPGPTLDAGLAARQRLEPLGILQVKSPVISADIGSVRSTPTKVFC</sequence>
<dbReference type="Proteomes" id="UP000298327">
    <property type="component" value="Unassembled WGS sequence"/>
</dbReference>
<protein>
    <submittedName>
        <fullName evidence="1">Uncharacterized protein</fullName>
    </submittedName>
</protein>
<evidence type="ECO:0000313" key="1">
    <source>
        <dbReference type="EMBL" id="TFY72124.1"/>
    </source>
</evidence>
<dbReference type="EMBL" id="SEOQ01000024">
    <property type="protein sequence ID" value="TFY72124.1"/>
    <property type="molecule type" value="Genomic_DNA"/>
</dbReference>
<organism evidence="1 2">
    <name type="scientific">Dentipellis fragilis</name>
    <dbReference type="NCBI Taxonomy" id="205917"/>
    <lineage>
        <taxon>Eukaryota</taxon>
        <taxon>Fungi</taxon>
        <taxon>Dikarya</taxon>
        <taxon>Basidiomycota</taxon>
        <taxon>Agaricomycotina</taxon>
        <taxon>Agaricomycetes</taxon>
        <taxon>Russulales</taxon>
        <taxon>Hericiaceae</taxon>
        <taxon>Dentipellis</taxon>
    </lineage>
</organism>
<accession>A0A4Y9ZCB5</accession>
<reference evidence="1 2" key="1">
    <citation type="submission" date="2019-02" db="EMBL/GenBank/DDBJ databases">
        <title>Genome sequencing of the rare red list fungi Dentipellis fragilis.</title>
        <authorList>
            <person name="Buettner E."/>
            <person name="Kellner H."/>
        </authorList>
    </citation>
    <scope>NUCLEOTIDE SEQUENCE [LARGE SCALE GENOMIC DNA]</scope>
    <source>
        <strain evidence="1 2">DSM 105465</strain>
    </source>
</reference>
<gene>
    <name evidence="1" type="ORF">EVG20_g880</name>
</gene>
<evidence type="ECO:0000313" key="2">
    <source>
        <dbReference type="Proteomes" id="UP000298327"/>
    </source>
</evidence>
<comment type="caution">
    <text evidence="1">The sequence shown here is derived from an EMBL/GenBank/DDBJ whole genome shotgun (WGS) entry which is preliminary data.</text>
</comment>
<keyword evidence="2" id="KW-1185">Reference proteome</keyword>
<dbReference type="AlphaFoldDB" id="A0A4Y9ZCB5"/>